<dbReference type="PANTHER" id="PTHR30535:SF34">
    <property type="entry name" value="MOLYBDATE-BINDING PROTEIN MOLA"/>
    <property type="match status" value="1"/>
</dbReference>
<evidence type="ECO:0000313" key="4">
    <source>
        <dbReference type="EMBL" id="BCY25929.1"/>
    </source>
</evidence>
<protein>
    <submittedName>
        <fullName evidence="4">ABC transporter substrate-binding protein</fullName>
    </submittedName>
</protein>
<dbReference type="Gene3D" id="3.40.50.1980">
    <property type="entry name" value="Nitrogenase molybdenum iron protein domain"/>
    <property type="match status" value="2"/>
</dbReference>
<gene>
    <name evidence="4" type="ORF">KB1_19190</name>
</gene>
<dbReference type="SUPFAM" id="SSF53807">
    <property type="entry name" value="Helical backbone' metal receptor"/>
    <property type="match status" value="1"/>
</dbReference>
<dbReference type="PANTHER" id="PTHR30535">
    <property type="entry name" value="VITAMIN B12-BINDING PROTEIN"/>
    <property type="match status" value="1"/>
</dbReference>
<evidence type="ECO:0000256" key="2">
    <source>
        <dbReference type="SAM" id="SignalP"/>
    </source>
</evidence>
<name>A0AAD1NWN4_9ACTN</name>
<comment type="similarity">
    <text evidence="1">Belongs to the bacterial solute-binding protein 8 family.</text>
</comment>
<dbReference type="RefSeq" id="WP_002546492.1">
    <property type="nucleotide sequence ID" value="NZ_AP024747.1"/>
</dbReference>
<feature type="chain" id="PRO_5041977818" evidence="2">
    <location>
        <begin position="24"/>
        <end position="391"/>
    </location>
</feature>
<proteinExistence type="inferred from homology"/>
<dbReference type="GeneID" id="92881139"/>
<dbReference type="EMBL" id="AP024747">
    <property type="protein sequence ID" value="BCY25929.1"/>
    <property type="molecule type" value="Genomic_DNA"/>
</dbReference>
<sequence length="391" mass="42505">MNVTRALGAIATVALALGLGACAGGSPEKEPSGHASALKVTDVAGRTVSFDAQPQRILLAEGRALMATSVLNKKDPAKNVVAVGGDLHQAAPSFESALYRARPQVSTLPVIGSIAKGDVTVENMLSFKPDAVVMTLDQKESAEKTGFLQKMDQVKLPYVFIDFRKKPLENTTKSMTTLGRIFGGKAVDRAKEFNTFYQSKVDDVLRRVSRAGDKPRTFLWRAAGLKDCCSTFADLNLGDVVTAAGGHNLGEDLLRTPAGDVTPEKVVATQPEHIIATGGSWAKDPKKAESVPHVQLGYNVTEDVAQKTLAGLLKTPGFSLLKAPKEGRMHAVYHQFYDSPFNVFALEQFAAWQHPKQFEGVDPTKDFAKFHKDYLPFDYHGVFFVTLKKRN</sequence>
<accession>A0AAD1NWN4</accession>
<reference evidence="4" key="1">
    <citation type="submission" date="2021-06" db="EMBL/GenBank/DDBJ databases">
        <title>Genome sequence of Cutibacterium modestum strain KB17-24694.</title>
        <authorList>
            <person name="Dekio I."/>
            <person name="Asahina A."/>
            <person name="Nishida M."/>
        </authorList>
    </citation>
    <scope>NUCLEOTIDE SEQUENCE</scope>
    <source>
        <strain evidence="4">KB17-24694</strain>
    </source>
</reference>
<dbReference type="Proteomes" id="UP000825072">
    <property type="component" value="Chromosome 1"/>
</dbReference>
<dbReference type="Pfam" id="PF01497">
    <property type="entry name" value="Peripla_BP_2"/>
    <property type="match status" value="1"/>
</dbReference>
<keyword evidence="2" id="KW-0732">Signal</keyword>
<organism evidence="4 5">
    <name type="scientific">Cutibacterium modestum</name>
    <dbReference type="NCBI Taxonomy" id="2559073"/>
    <lineage>
        <taxon>Bacteria</taxon>
        <taxon>Bacillati</taxon>
        <taxon>Actinomycetota</taxon>
        <taxon>Actinomycetes</taxon>
        <taxon>Propionibacteriales</taxon>
        <taxon>Propionibacteriaceae</taxon>
        <taxon>Cutibacterium</taxon>
    </lineage>
</organism>
<dbReference type="PROSITE" id="PS51257">
    <property type="entry name" value="PROKAR_LIPOPROTEIN"/>
    <property type="match status" value="1"/>
</dbReference>
<dbReference type="InterPro" id="IPR002491">
    <property type="entry name" value="ABC_transptr_periplasmic_BD"/>
</dbReference>
<evidence type="ECO:0000313" key="5">
    <source>
        <dbReference type="Proteomes" id="UP000825072"/>
    </source>
</evidence>
<feature type="signal peptide" evidence="2">
    <location>
        <begin position="1"/>
        <end position="23"/>
    </location>
</feature>
<evidence type="ECO:0000259" key="3">
    <source>
        <dbReference type="PROSITE" id="PS50983"/>
    </source>
</evidence>
<dbReference type="PROSITE" id="PS50983">
    <property type="entry name" value="FE_B12_PBP"/>
    <property type="match status" value="1"/>
</dbReference>
<feature type="domain" description="Fe/B12 periplasmic-binding" evidence="3">
    <location>
        <begin position="56"/>
        <end position="362"/>
    </location>
</feature>
<evidence type="ECO:0000256" key="1">
    <source>
        <dbReference type="ARBA" id="ARBA00008814"/>
    </source>
</evidence>
<dbReference type="InterPro" id="IPR050902">
    <property type="entry name" value="ABC_Transporter_SBP"/>
</dbReference>
<dbReference type="AlphaFoldDB" id="A0AAD1NWN4"/>